<proteinExistence type="predicted"/>
<evidence type="ECO:0000256" key="1">
    <source>
        <dbReference type="SAM" id="SignalP"/>
    </source>
</evidence>
<dbReference type="AlphaFoldDB" id="D1PX85"/>
<feature type="signal peptide" evidence="1">
    <location>
        <begin position="1"/>
        <end position="19"/>
    </location>
</feature>
<dbReference type="EMBL" id="ACKS01000067">
    <property type="protein sequence ID" value="EFA44045.1"/>
    <property type="molecule type" value="Genomic_DNA"/>
</dbReference>
<name>D1PX85_9BACT</name>
<keyword evidence="1" id="KW-0732">Signal</keyword>
<evidence type="ECO:0000313" key="3">
    <source>
        <dbReference type="Proteomes" id="UP000003160"/>
    </source>
</evidence>
<protein>
    <submittedName>
        <fullName evidence="2">Uncharacterized protein</fullName>
    </submittedName>
</protein>
<comment type="caution">
    <text evidence="2">The sequence shown here is derived from an EMBL/GenBank/DDBJ whole genome shotgun (WGS) entry which is preliminary data.</text>
</comment>
<gene>
    <name evidence="2" type="ORF">HMPREF0645_1570</name>
</gene>
<sequence length="210" mass="22524">MKKLFTLITAMAMTMAINAQVITFGDVAVPNADLPEAWTAGDVKLVLTNDGKPTIDLSKAKFGTVDENTQFVSRLKSGGKSSGKRFLTLTVPSKGTVKIAARTGKGTDNTRTIVLTQNDKELVNKVLDEAEAVKKVHPYVTASVEAGDIVITFPNGSINFYAVEFIAESTGIHQLDAKSANNDTYNPAGQRVGKNYKGVVIANGKKYVQK</sequence>
<reference evidence="2 3" key="1">
    <citation type="submission" date="2009-10" db="EMBL/GenBank/DDBJ databases">
        <authorList>
            <person name="Qin X."/>
            <person name="Bachman B."/>
            <person name="Battles P."/>
            <person name="Bell A."/>
            <person name="Bess C."/>
            <person name="Bickham C."/>
            <person name="Chaboub L."/>
            <person name="Chen D."/>
            <person name="Coyle M."/>
            <person name="Deiros D.R."/>
            <person name="Dinh H."/>
            <person name="Forbes L."/>
            <person name="Fowler G."/>
            <person name="Francisco L."/>
            <person name="Fu Q."/>
            <person name="Gubbala S."/>
            <person name="Hale W."/>
            <person name="Han Y."/>
            <person name="Hemphill L."/>
            <person name="Highlander S.K."/>
            <person name="Hirani K."/>
            <person name="Hogues M."/>
            <person name="Jackson L."/>
            <person name="Jakkamsetti A."/>
            <person name="Javaid M."/>
            <person name="Jiang H."/>
            <person name="Korchina V."/>
            <person name="Kovar C."/>
            <person name="Lara F."/>
            <person name="Lee S."/>
            <person name="Mata R."/>
            <person name="Mathew T."/>
            <person name="Moen C."/>
            <person name="Morales K."/>
            <person name="Munidasa M."/>
            <person name="Nazareth L."/>
            <person name="Ngo R."/>
            <person name="Nguyen L."/>
            <person name="Okwuonu G."/>
            <person name="Ongeri F."/>
            <person name="Patil S."/>
            <person name="Petrosino J."/>
            <person name="Pham C."/>
            <person name="Pham P."/>
            <person name="Pu L.-L."/>
            <person name="Puazo M."/>
            <person name="Raj R."/>
            <person name="Reid J."/>
            <person name="Rouhana J."/>
            <person name="Saada N."/>
            <person name="Shang Y."/>
            <person name="Simmons D."/>
            <person name="Thornton R."/>
            <person name="Warren J."/>
            <person name="Weissenberger G."/>
            <person name="Zhang J."/>
            <person name="Zhang L."/>
            <person name="Zhou C."/>
            <person name="Zhu D."/>
            <person name="Muzny D."/>
            <person name="Worley K."/>
            <person name="Gibbs R."/>
        </authorList>
    </citation>
    <scope>NUCLEOTIDE SEQUENCE [LARGE SCALE GENOMIC DNA]</scope>
    <source>
        <strain evidence="2 3">DSM 17361</strain>
    </source>
</reference>
<feature type="chain" id="PRO_5003026029" evidence="1">
    <location>
        <begin position="20"/>
        <end position="210"/>
    </location>
</feature>
<keyword evidence="3" id="KW-1185">Reference proteome</keyword>
<dbReference type="Proteomes" id="UP000003160">
    <property type="component" value="Unassembled WGS sequence"/>
</dbReference>
<accession>D1PX85</accession>
<dbReference type="HOGENOM" id="CLU_1309202_0_0_10"/>
<evidence type="ECO:0000313" key="2">
    <source>
        <dbReference type="EMBL" id="EFA44045.1"/>
    </source>
</evidence>
<organism evidence="2 3">
    <name type="scientific">Hallella bergensis DSM 17361</name>
    <dbReference type="NCBI Taxonomy" id="585502"/>
    <lineage>
        <taxon>Bacteria</taxon>
        <taxon>Pseudomonadati</taxon>
        <taxon>Bacteroidota</taxon>
        <taxon>Bacteroidia</taxon>
        <taxon>Bacteroidales</taxon>
        <taxon>Prevotellaceae</taxon>
        <taxon>Hallella</taxon>
    </lineage>
</organism>
<dbReference type="OrthoDB" id="1057845at2"/>
<dbReference type="RefSeq" id="WP_007173673.1">
    <property type="nucleotide sequence ID" value="NZ_GG704781.1"/>
</dbReference>